<accession>A0A6J4P839</accession>
<gene>
    <name evidence="2" type="ORF">AVDCRST_MAG74-1947</name>
</gene>
<dbReference type="AlphaFoldDB" id="A0A6J4P839"/>
<keyword evidence="1" id="KW-0732">Signal</keyword>
<dbReference type="EMBL" id="CADCUR010000181">
    <property type="protein sequence ID" value="CAA9407105.1"/>
    <property type="molecule type" value="Genomic_DNA"/>
</dbReference>
<evidence type="ECO:0000256" key="1">
    <source>
        <dbReference type="SAM" id="SignalP"/>
    </source>
</evidence>
<evidence type="ECO:0000313" key="2">
    <source>
        <dbReference type="EMBL" id="CAA9407105.1"/>
    </source>
</evidence>
<feature type="chain" id="PRO_5026950886" description="Lipocalin-like domain-containing protein" evidence="1">
    <location>
        <begin position="26"/>
        <end position="167"/>
    </location>
</feature>
<reference evidence="2" key="1">
    <citation type="submission" date="2020-02" db="EMBL/GenBank/DDBJ databases">
        <authorList>
            <person name="Meier V. D."/>
        </authorList>
    </citation>
    <scope>NUCLEOTIDE SEQUENCE</scope>
    <source>
        <strain evidence="2">AVDCRST_MAG74</strain>
    </source>
</reference>
<evidence type="ECO:0008006" key="3">
    <source>
        <dbReference type="Google" id="ProtNLM"/>
    </source>
</evidence>
<organism evidence="2">
    <name type="scientific">uncultured Pyrinomonadaceae bacterium</name>
    <dbReference type="NCBI Taxonomy" id="2283094"/>
    <lineage>
        <taxon>Bacteria</taxon>
        <taxon>Pseudomonadati</taxon>
        <taxon>Acidobacteriota</taxon>
        <taxon>Blastocatellia</taxon>
        <taxon>Blastocatellales</taxon>
        <taxon>Pyrinomonadaceae</taxon>
        <taxon>environmental samples</taxon>
    </lineage>
</organism>
<protein>
    <recommendedName>
        <fullName evidence="3">Lipocalin-like domain-containing protein</fullName>
    </recommendedName>
</protein>
<feature type="signal peptide" evidence="1">
    <location>
        <begin position="1"/>
        <end position="25"/>
    </location>
</feature>
<sequence>MKIKKIMFTCVVAALMTAFLIPVNAQIQDGGNNVSRADALLGTWKVRVAGTLTTLPPLDEFMTFSAGGGVVESNNFPFVQIGLAAGPGHGTWRYAGGNRFPFTFIKFLFTPQGEPAGTLKVTSVINYSAARDTLSSQATVVTCDTNVNNCMPLEITQGHATRIVAGQ</sequence>
<name>A0A6J4P839_9BACT</name>
<proteinExistence type="predicted"/>